<evidence type="ECO:0000313" key="3">
    <source>
        <dbReference type="Proteomes" id="UP000256899"/>
    </source>
</evidence>
<dbReference type="EMBL" id="QUOT01000001">
    <property type="protein sequence ID" value="REL32256.1"/>
    <property type="molecule type" value="Genomic_DNA"/>
</dbReference>
<dbReference type="InterPro" id="IPR021708">
    <property type="entry name" value="DUF3291"/>
</dbReference>
<dbReference type="RefSeq" id="WP_116017689.1">
    <property type="nucleotide sequence ID" value="NZ_QUOT01000001.1"/>
</dbReference>
<comment type="caution">
    <text evidence="2">The sequence shown here is derived from an EMBL/GenBank/DDBJ whole genome shotgun (WGS) entry which is preliminary data.</text>
</comment>
<dbReference type="SUPFAM" id="SSF54909">
    <property type="entry name" value="Dimeric alpha+beta barrel"/>
    <property type="match status" value="1"/>
</dbReference>
<name>A0A3E0U5M7_9GAMM</name>
<protein>
    <submittedName>
        <fullName evidence="2">DUF3291 domain-containing protein</fullName>
    </submittedName>
</protein>
<reference evidence="3" key="1">
    <citation type="submission" date="2018-08" db="EMBL/GenBank/DDBJ databases">
        <title>Thalassotalea euphylliae genome.</title>
        <authorList>
            <person name="Summers S."/>
            <person name="Rice S.A."/>
            <person name="Freckelton M.L."/>
            <person name="Nedved B.T."/>
            <person name="Hadfield M.G."/>
        </authorList>
    </citation>
    <scope>NUCLEOTIDE SEQUENCE [LARGE SCALE GENOMIC DNA]</scope>
    <source>
        <strain evidence="3">H3</strain>
    </source>
</reference>
<keyword evidence="3" id="KW-1185">Reference proteome</keyword>
<dbReference type="Pfam" id="PF11695">
    <property type="entry name" value="DUF3291"/>
    <property type="match status" value="1"/>
</dbReference>
<feature type="domain" description="DUF3291" evidence="1">
    <location>
        <begin position="5"/>
        <end position="142"/>
    </location>
</feature>
<sequence length="147" mass="16718">MTKVLAQLNIATALAPLDSPQLADFVDNLDRINGVAEQSPGFIWRLKDDTGNATDIQAFDNPQTIVNMSVWQDADVLKNFMFKTDHLSFMKRKAQWFEKSSQATYVLWWVEAEHRPTIAEAVAKLEYLRVHGETQAAFSFKQLFPAV</sequence>
<dbReference type="AlphaFoldDB" id="A0A3E0U5M7"/>
<proteinExistence type="predicted"/>
<evidence type="ECO:0000259" key="1">
    <source>
        <dbReference type="Pfam" id="PF11695"/>
    </source>
</evidence>
<dbReference type="Proteomes" id="UP000256899">
    <property type="component" value="Unassembled WGS sequence"/>
</dbReference>
<accession>A0A3E0U5M7</accession>
<organism evidence="2 3">
    <name type="scientific">Thalassotalea euphylliae</name>
    <dbReference type="NCBI Taxonomy" id="1655234"/>
    <lineage>
        <taxon>Bacteria</taxon>
        <taxon>Pseudomonadati</taxon>
        <taxon>Pseudomonadota</taxon>
        <taxon>Gammaproteobacteria</taxon>
        <taxon>Alteromonadales</taxon>
        <taxon>Colwelliaceae</taxon>
        <taxon>Thalassotalea</taxon>
    </lineage>
</organism>
<dbReference type="InterPro" id="IPR011008">
    <property type="entry name" value="Dimeric_a/b-barrel"/>
</dbReference>
<gene>
    <name evidence="2" type="ORF">DXX94_16900</name>
</gene>
<evidence type="ECO:0000313" key="2">
    <source>
        <dbReference type="EMBL" id="REL32256.1"/>
    </source>
</evidence>